<name>A0A0C3DV29_OIDMZ</name>
<dbReference type="EMBL" id="KN832871">
    <property type="protein sequence ID" value="KIN05958.1"/>
    <property type="molecule type" value="Genomic_DNA"/>
</dbReference>
<keyword evidence="1" id="KW-1133">Transmembrane helix</keyword>
<keyword evidence="1" id="KW-0812">Transmembrane</keyword>
<proteinExistence type="predicted"/>
<reference evidence="3" key="2">
    <citation type="submission" date="2015-01" db="EMBL/GenBank/DDBJ databases">
        <title>Evolutionary Origins and Diversification of the Mycorrhizal Mutualists.</title>
        <authorList>
            <consortium name="DOE Joint Genome Institute"/>
            <consortium name="Mycorrhizal Genomics Consortium"/>
            <person name="Kohler A."/>
            <person name="Kuo A."/>
            <person name="Nagy L.G."/>
            <person name="Floudas D."/>
            <person name="Copeland A."/>
            <person name="Barry K.W."/>
            <person name="Cichocki N."/>
            <person name="Veneault-Fourrey C."/>
            <person name="LaButti K."/>
            <person name="Lindquist E.A."/>
            <person name="Lipzen A."/>
            <person name="Lundell T."/>
            <person name="Morin E."/>
            <person name="Murat C."/>
            <person name="Riley R."/>
            <person name="Ohm R."/>
            <person name="Sun H."/>
            <person name="Tunlid A."/>
            <person name="Henrissat B."/>
            <person name="Grigoriev I.V."/>
            <person name="Hibbett D.S."/>
            <person name="Martin F."/>
        </authorList>
    </citation>
    <scope>NUCLEOTIDE SEQUENCE [LARGE SCALE GENOMIC DNA]</scope>
    <source>
        <strain evidence="3">Zn</strain>
    </source>
</reference>
<evidence type="ECO:0000256" key="1">
    <source>
        <dbReference type="SAM" id="Phobius"/>
    </source>
</evidence>
<dbReference type="Proteomes" id="UP000054321">
    <property type="component" value="Unassembled WGS sequence"/>
</dbReference>
<evidence type="ECO:0000313" key="2">
    <source>
        <dbReference type="EMBL" id="KIN05958.1"/>
    </source>
</evidence>
<feature type="transmembrane region" description="Helical" evidence="1">
    <location>
        <begin position="180"/>
        <end position="203"/>
    </location>
</feature>
<sequence>MATKEQYQPDTSEFETRERAFEKNIQVTRMAESVRLALMVVALLAGLTIVGTSANTLSVYDKTHVSTDFLLPLSGVWPSEFDLRPTIALVTCGTIIAITSAIALIASKASSIRYNPLIHSTVSCIASAICLIAGLVGTSFYYGVNRSDTVFSLQAWTCQFSHVPMTQAPHWGALCKESKAALYLTVMIIPLEVLVLGFSAYVSSAEKKQLVIRERKGSPAMS</sequence>
<organism evidence="2 3">
    <name type="scientific">Oidiodendron maius (strain Zn)</name>
    <dbReference type="NCBI Taxonomy" id="913774"/>
    <lineage>
        <taxon>Eukaryota</taxon>
        <taxon>Fungi</taxon>
        <taxon>Dikarya</taxon>
        <taxon>Ascomycota</taxon>
        <taxon>Pezizomycotina</taxon>
        <taxon>Leotiomycetes</taxon>
        <taxon>Leotiomycetes incertae sedis</taxon>
        <taxon>Myxotrichaceae</taxon>
        <taxon>Oidiodendron</taxon>
    </lineage>
</organism>
<accession>A0A0C3DV29</accession>
<dbReference type="AlphaFoldDB" id="A0A0C3DV29"/>
<dbReference type="HOGENOM" id="CLU_090736_0_0_1"/>
<dbReference type="OrthoDB" id="3890746at2759"/>
<protein>
    <recommendedName>
        <fullName evidence="4">MARVEL domain-containing protein</fullName>
    </recommendedName>
</protein>
<feature type="transmembrane region" description="Helical" evidence="1">
    <location>
        <begin position="86"/>
        <end position="105"/>
    </location>
</feature>
<feature type="transmembrane region" description="Helical" evidence="1">
    <location>
        <begin position="36"/>
        <end position="60"/>
    </location>
</feature>
<evidence type="ECO:0000313" key="3">
    <source>
        <dbReference type="Proteomes" id="UP000054321"/>
    </source>
</evidence>
<feature type="transmembrane region" description="Helical" evidence="1">
    <location>
        <begin position="117"/>
        <end position="142"/>
    </location>
</feature>
<evidence type="ECO:0008006" key="4">
    <source>
        <dbReference type="Google" id="ProtNLM"/>
    </source>
</evidence>
<keyword evidence="3" id="KW-1185">Reference proteome</keyword>
<reference evidence="2 3" key="1">
    <citation type="submission" date="2014-04" db="EMBL/GenBank/DDBJ databases">
        <authorList>
            <consortium name="DOE Joint Genome Institute"/>
            <person name="Kuo A."/>
            <person name="Martino E."/>
            <person name="Perotto S."/>
            <person name="Kohler A."/>
            <person name="Nagy L.G."/>
            <person name="Floudas D."/>
            <person name="Copeland A."/>
            <person name="Barry K.W."/>
            <person name="Cichocki N."/>
            <person name="Veneault-Fourrey C."/>
            <person name="LaButti K."/>
            <person name="Lindquist E.A."/>
            <person name="Lipzen A."/>
            <person name="Lundell T."/>
            <person name="Morin E."/>
            <person name="Murat C."/>
            <person name="Sun H."/>
            <person name="Tunlid A."/>
            <person name="Henrissat B."/>
            <person name="Grigoriev I.V."/>
            <person name="Hibbett D.S."/>
            <person name="Martin F."/>
            <person name="Nordberg H.P."/>
            <person name="Cantor M.N."/>
            <person name="Hua S.X."/>
        </authorList>
    </citation>
    <scope>NUCLEOTIDE SEQUENCE [LARGE SCALE GENOMIC DNA]</scope>
    <source>
        <strain evidence="2 3">Zn</strain>
    </source>
</reference>
<gene>
    <name evidence="2" type="ORF">OIDMADRAFT_154599</name>
</gene>
<keyword evidence="1" id="KW-0472">Membrane</keyword>
<dbReference type="InParanoid" id="A0A0C3DV29"/>